<evidence type="ECO:0000313" key="2">
    <source>
        <dbReference type="Proteomes" id="UP000238916"/>
    </source>
</evidence>
<sequence length="58" mass="6454">MLHYNVAPYAGAWIEMIISILSNQTKHVAPYAGAWIEINECQALLPPTSRRSLRGSVD</sequence>
<dbReference type="Proteomes" id="UP000238916">
    <property type="component" value="Unassembled WGS sequence"/>
</dbReference>
<accession>A0A2U3LB02</accession>
<reference evidence="2" key="1">
    <citation type="submission" date="2018-02" db="EMBL/GenBank/DDBJ databases">
        <authorList>
            <person name="Hausmann B."/>
        </authorList>
    </citation>
    <scope>NUCLEOTIDE SEQUENCE [LARGE SCALE GENOMIC DNA]</scope>
    <source>
        <strain evidence="2">Peat soil MAG SbF1</strain>
    </source>
</reference>
<proteinExistence type="predicted"/>
<evidence type="ECO:0000313" key="1">
    <source>
        <dbReference type="EMBL" id="SPF49125.1"/>
    </source>
</evidence>
<name>A0A2U3LB02_9FIRM</name>
<gene>
    <name evidence="1" type="ORF">SBF1_4320005</name>
</gene>
<dbReference type="AlphaFoldDB" id="A0A2U3LB02"/>
<organism evidence="1 2">
    <name type="scientific">Candidatus Desulfosporosinus infrequens</name>
    <dbReference type="NCBI Taxonomy" id="2043169"/>
    <lineage>
        <taxon>Bacteria</taxon>
        <taxon>Bacillati</taxon>
        <taxon>Bacillota</taxon>
        <taxon>Clostridia</taxon>
        <taxon>Eubacteriales</taxon>
        <taxon>Desulfitobacteriaceae</taxon>
        <taxon>Desulfosporosinus</taxon>
    </lineage>
</organism>
<dbReference type="EMBL" id="OMOF01000371">
    <property type="protein sequence ID" value="SPF49125.1"/>
    <property type="molecule type" value="Genomic_DNA"/>
</dbReference>
<protein>
    <submittedName>
        <fullName evidence="1">Uncharacterized protein</fullName>
    </submittedName>
</protein>